<name>A7HQ34_PARL1</name>
<dbReference type="KEGG" id="pla:Plav_0394"/>
<evidence type="ECO:0000313" key="5">
    <source>
        <dbReference type="Proteomes" id="UP000006377"/>
    </source>
</evidence>
<organism evidence="4 5">
    <name type="scientific">Parvibaculum lavamentivorans (strain DS-1 / DSM 13023 / NCIMB 13966)</name>
    <dbReference type="NCBI Taxonomy" id="402881"/>
    <lineage>
        <taxon>Bacteria</taxon>
        <taxon>Pseudomonadati</taxon>
        <taxon>Pseudomonadota</taxon>
        <taxon>Alphaproteobacteria</taxon>
        <taxon>Hyphomicrobiales</taxon>
        <taxon>Parvibaculaceae</taxon>
        <taxon>Parvibaculum</taxon>
    </lineage>
</organism>
<dbReference type="InterPro" id="IPR050811">
    <property type="entry name" value="Phosphate_ABC_transporter"/>
</dbReference>
<feature type="signal peptide" evidence="2">
    <location>
        <begin position="1"/>
        <end position="39"/>
    </location>
</feature>
<evidence type="ECO:0000259" key="3">
    <source>
        <dbReference type="Pfam" id="PF12849"/>
    </source>
</evidence>
<feature type="chain" id="PRO_5002707386" evidence="2">
    <location>
        <begin position="40"/>
        <end position="359"/>
    </location>
</feature>
<dbReference type="STRING" id="402881.Plav_0394"/>
<dbReference type="HOGENOM" id="CLU_026228_0_0_5"/>
<dbReference type="AlphaFoldDB" id="A7HQ34"/>
<proteinExistence type="predicted"/>
<evidence type="ECO:0000313" key="4">
    <source>
        <dbReference type="EMBL" id="ABS62017.1"/>
    </source>
</evidence>
<dbReference type="EMBL" id="CP000774">
    <property type="protein sequence ID" value="ABS62017.1"/>
    <property type="molecule type" value="Genomic_DNA"/>
</dbReference>
<dbReference type="InterPro" id="IPR024370">
    <property type="entry name" value="PBP_domain"/>
</dbReference>
<dbReference type="Proteomes" id="UP000006377">
    <property type="component" value="Chromosome"/>
</dbReference>
<keyword evidence="5" id="KW-1185">Reference proteome</keyword>
<sequence length="359" mass="38640">MVARCPAFTNWRMNVKFKTLTMAATVAVAALSVAGVAHARDQIQVVGSSTVFPFSQAAAEQFANETGSPAPVVESTGTGGGMKIFCGGVGTGHPDVTGASRAMKLSEYELCTSNGVTDITEVLLGFDGLSMAVSRNGQQLDLTKKQLFQALADKVEVDGKLVANPYKKWSDIDPSLPNVAISVMGPPPTSGTRDAWVELVMEEGCKEFPAIEALDKDAHKEACQRMRTDGPFIEAGENDNLIVQRLESDPTSYGIFGYSFLYENQDKLQPVKIEGVAPNEETIADGSYKISRPIFFYVKNAHRGVIPGLNEFVAEYTSDEAMGTGGYLEERGLIPLADDRRAEVQKAAKDATNMPAPKK</sequence>
<evidence type="ECO:0000256" key="2">
    <source>
        <dbReference type="SAM" id="SignalP"/>
    </source>
</evidence>
<evidence type="ECO:0000256" key="1">
    <source>
        <dbReference type="ARBA" id="ARBA00022729"/>
    </source>
</evidence>
<reference evidence="4 5" key="1">
    <citation type="journal article" date="2011" name="Stand. Genomic Sci.">
        <title>Complete genome sequence of Parvibaculum lavamentivorans type strain (DS-1(T)).</title>
        <authorList>
            <person name="Schleheck D."/>
            <person name="Weiss M."/>
            <person name="Pitluck S."/>
            <person name="Bruce D."/>
            <person name="Land M.L."/>
            <person name="Han S."/>
            <person name="Saunders E."/>
            <person name="Tapia R."/>
            <person name="Detter C."/>
            <person name="Brettin T."/>
            <person name="Han J."/>
            <person name="Woyke T."/>
            <person name="Goodwin L."/>
            <person name="Pennacchio L."/>
            <person name="Nolan M."/>
            <person name="Cook A.M."/>
            <person name="Kjelleberg S."/>
            <person name="Thomas T."/>
        </authorList>
    </citation>
    <scope>NUCLEOTIDE SEQUENCE [LARGE SCALE GENOMIC DNA]</scope>
    <source>
        <strain evidence="5">DS-1 / DSM 13023 / NCIMB 13966</strain>
    </source>
</reference>
<accession>A7HQ34</accession>
<dbReference type="eggNOG" id="COG0226">
    <property type="taxonomic scope" value="Bacteria"/>
</dbReference>
<protein>
    <submittedName>
        <fullName evidence="4">Phosphate ABC transporter, periplasmic binding protein</fullName>
    </submittedName>
</protein>
<dbReference type="PANTHER" id="PTHR30570">
    <property type="entry name" value="PERIPLASMIC PHOSPHATE BINDING COMPONENT OF PHOSPHATE ABC TRANSPORTER"/>
    <property type="match status" value="1"/>
</dbReference>
<dbReference type="Gene3D" id="3.40.190.10">
    <property type="entry name" value="Periplasmic binding protein-like II"/>
    <property type="match status" value="2"/>
</dbReference>
<keyword evidence="1 2" id="KW-0732">Signal</keyword>
<dbReference type="SUPFAM" id="SSF53850">
    <property type="entry name" value="Periplasmic binding protein-like II"/>
    <property type="match status" value="1"/>
</dbReference>
<feature type="domain" description="PBP" evidence="3">
    <location>
        <begin position="33"/>
        <end position="320"/>
    </location>
</feature>
<dbReference type="PANTHER" id="PTHR30570:SF1">
    <property type="entry name" value="PHOSPHATE-BINDING PROTEIN PSTS"/>
    <property type="match status" value="1"/>
</dbReference>
<dbReference type="Pfam" id="PF12849">
    <property type="entry name" value="PBP_like_2"/>
    <property type="match status" value="1"/>
</dbReference>
<gene>
    <name evidence="4" type="ordered locus">Plav_0394</name>
</gene>